<dbReference type="OrthoDB" id="9773982at2"/>
<evidence type="ECO:0000256" key="8">
    <source>
        <dbReference type="ARBA" id="ARBA00023125"/>
    </source>
</evidence>
<dbReference type="InterPro" id="IPR007694">
    <property type="entry name" value="DNA_helicase_DnaB-like_C"/>
</dbReference>
<dbReference type="PANTHER" id="PTHR30153">
    <property type="entry name" value="REPLICATIVE DNA HELICASE DNAB"/>
    <property type="match status" value="1"/>
</dbReference>
<dbReference type="Pfam" id="PF03796">
    <property type="entry name" value="DnaB_C"/>
    <property type="match status" value="1"/>
</dbReference>
<keyword evidence="2 12" id="KW-0639">Primosome</keyword>
<evidence type="ECO:0000256" key="1">
    <source>
        <dbReference type="ARBA" id="ARBA00008428"/>
    </source>
</evidence>
<dbReference type="PROSITE" id="PS51199">
    <property type="entry name" value="SF4_HELICASE"/>
    <property type="match status" value="1"/>
</dbReference>
<evidence type="ECO:0000313" key="14">
    <source>
        <dbReference type="EMBL" id="EFF41814.1"/>
    </source>
</evidence>
<comment type="function">
    <text evidence="12">The main replicative DNA helicase, it participates in initiation and elongation during chromosome replication. Travels ahead of the DNA replisome, separating dsDNA into templates for DNA synthesis. A processive ATP-dependent 5'-3' DNA helicase it has DNA-dependent ATPase activity.</text>
</comment>
<dbReference type="RefSeq" id="WP_005683087.1">
    <property type="nucleotide sequence ID" value="NZ_ADNC01000002.1"/>
</dbReference>
<dbReference type="GO" id="GO:0005524">
    <property type="term" value="F:ATP binding"/>
    <property type="evidence" value="ECO:0007669"/>
    <property type="project" value="UniProtKB-UniRule"/>
</dbReference>
<dbReference type="InterPro" id="IPR016136">
    <property type="entry name" value="DNA_helicase_N/primase_C"/>
</dbReference>
<dbReference type="Gene3D" id="1.10.860.10">
    <property type="entry name" value="DNAb Helicase, Chain A"/>
    <property type="match status" value="1"/>
</dbReference>
<evidence type="ECO:0000256" key="10">
    <source>
        <dbReference type="ARBA" id="ARBA00048954"/>
    </source>
</evidence>
<dbReference type="AlphaFoldDB" id="D4XUZ2"/>
<evidence type="ECO:0000256" key="9">
    <source>
        <dbReference type="ARBA" id="ARBA00023235"/>
    </source>
</evidence>
<dbReference type="NCBIfam" id="TIGR00665">
    <property type="entry name" value="DnaB"/>
    <property type="match status" value="1"/>
</dbReference>
<keyword evidence="7 12" id="KW-0067">ATP-binding</keyword>
<organism evidence="14 15">
    <name type="scientific">Mycoplasmopsis alligatoris A21JP2</name>
    <dbReference type="NCBI Taxonomy" id="747682"/>
    <lineage>
        <taxon>Bacteria</taxon>
        <taxon>Bacillati</taxon>
        <taxon>Mycoplasmatota</taxon>
        <taxon>Mycoplasmoidales</taxon>
        <taxon>Metamycoplasmataceae</taxon>
        <taxon>Mycoplasmopsis</taxon>
    </lineage>
</organism>
<dbReference type="GO" id="GO:0016887">
    <property type="term" value="F:ATP hydrolysis activity"/>
    <property type="evidence" value="ECO:0007669"/>
    <property type="project" value="RHEA"/>
</dbReference>
<dbReference type="STRING" id="747682.MALL_0149"/>
<dbReference type="InterPro" id="IPR036185">
    <property type="entry name" value="DNA_heli_DnaB-like_N_sf"/>
</dbReference>
<dbReference type="GO" id="GO:1990077">
    <property type="term" value="C:primosome complex"/>
    <property type="evidence" value="ECO:0007669"/>
    <property type="project" value="UniProtKB-UniRule"/>
</dbReference>
<evidence type="ECO:0000259" key="13">
    <source>
        <dbReference type="PROSITE" id="PS51199"/>
    </source>
</evidence>
<dbReference type="CDD" id="cd00984">
    <property type="entry name" value="DnaB_C"/>
    <property type="match status" value="1"/>
</dbReference>
<comment type="similarity">
    <text evidence="1 12">Belongs to the helicase family. DnaB subfamily.</text>
</comment>
<comment type="caution">
    <text evidence="14">The sequence shown here is derived from an EMBL/GenBank/DDBJ whole genome shotgun (WGS) entry which is preliminary data.</text>
</comment>
<reference evidence="14 15" key="1">
    <citation type="submission" date="2010-03" db="EMBL/GenBank/DDBJ databases">
        <authorList>
            <person name="Glass J.I."/>
            <person name="Benders G.A."/>
            <person name="Durkin A.S."/>
            <person name="Farmerie W.G."/>
            <person name="Hlavinka K."/>
            <person name="Hostetler J."/>
            <person name="Jackson J."/>
            <person name="May M.A."/>
            <person name="Miller R.H."/>
            <person name="Paralanov V."/>
            <person name="Radune D."/>
            <person name="Szczypinski B."/>
            <person name="Brown D.R."/>
        </authorList>
    </citation>
    <scope>NUCLEOTIDE SEQUENCE [LARGE SCALE GENOMIC DNA]</scope>
    <source>
        <strain evidence="14 15">A21JP2</strain>
    </source>
</reference>
<dbReference type="Gene3D" id="3.40.50.300">
    <property type="entry name" value="P-loop containing nucleotide triphosphate hydrolases"/>
    <property type="match status" value="1"/>
</dbReference>
<keyword evidence="4 12" id="KW-0547">Nucleotide-binding</keyword>
<sequence length="470" mass="53667">MEKTNNNFAPTIHQNQNIESSVLGLALSNHEIQQEMVTYISEQEFYTNENRELFKIISILVTKLGAVNIDEIAGYLHQNTNDFYYLNNEMINSFLNKVILSAGYAKNRINYYRELTNLSSLRLIESKLKQFEHYLKENKKLDSGDVIRKLEVDLTHVNNKREIKEYEDSRKVSNEYFTDLLNRSQLHDSQLAGIASGFPVLDNLTQGFKGGELIILAARPAMGKTAFALNIATYAAANNKNVAFVSLEMSSVQLMGRIYSCISGIPGEKFKKASLLNELDWENVKNTKYQVDELKLFLDDSTTSHLDEITWKVGRLHQQNKLDMLVIDYLQLITSPGIKGENRQNEVSKISRTLKQLAREFNIPVVALSQLSRGVEQREDKRPLMSDLRESGSIEQDADMVLFLYRDEYYKKMKKGSSTLSSDREPGSEICELIISKHRNGPTGKINLGINLSASKFIHIDQDKVYEHDN</sequence>
<dbReference type="eggNOG" id="COG0305">
    <property type="taxonomic scope" value="Bacteria"/>
</dbReference>
<dbReference type="PANTHER" id="PTHR30153:SF2">
    <property type="entry name" value="REPLICATIVE DNA HELICASE"/>
    <property type="match status" value="1"/>
</dbReference>
<evidence type="ECO:0000256" key="2">
    <source>
        <dbReference type="ARBA" id="ARBA00022515"/>
    </source>
</evidence>
<evidence type="ECO:0000256" key="11">
    <source>
        <dbReference type="NCBIfam" id="TIGR00665"/>
    </source>
</evidence>
<dbReference type="SUPFAM" id="SSF52540">
    <property type="entry name" value="P-loop containing nucleoside triphosphate hydrolases"/>
    <property type="match status" value="1"/>
</dbReference>
<accession>D4XUZ2</accession>
<keyword evidence="9" id="KW-0413">Isomerase</keyword>
<keyword evidence="3 12" id="KW-0235">DNA replication</keyword>
<dbReference type="Pfam" id="PF00772">
    <property type="entry name" value="DnaB"/>
    <property type="match status" value="1"/>
</dbReference>
<keyword evidence="6 12" id="KW-0347">Helicase</keyword>
<evidence type="ECO:0000256" key="12">
    <source>
        <dbReference type="RuleBase" id="RU362085"/>
    </source>
</evidence>
<dbReference type="GO" id="GO:0005829">
    <property type="term" value="C:cytosol"/>
    <property type="evidence" value="ECO:0007669"/>
    <property type="project" value="TreeGrafter"/>
</dbReference>
<gene>
    <name evidence="14" type="primary">dnaB</name>
    <name evidence="14" type="ORF">MALL_0149</name>
</gene>
<dbReference type="EMBL" id="ADNC01000002">
    <property type="protein sequence ID" value="EFF41814.1"/>
    <property type="molecule type" value="Genomic_DNA"/>
</dbReference>
<evidence type="ECO:0000256" key="7">
    <source>
        <dbReference type="ARBA" id="ARBA00022840"/>
    </source>
</evidence>
<keyword evidence="8 12" id="KW-0238">DNA-binding</keyword>
<dbReference type="InterPro" id="IPR007692">
    <property type="entry name" value="DNA_helicase_DnaB"/>
</dbReference>
<dbReference type="GO" id="GO:0003677">
    <property type="term" value="F:DNA binding"/>
    <property type="evidence" value="ECO:0007669"/>
    <property type="project" value="UniProtKB-UniRule"/>
</dbReference>
<dbReference type="GO" id="GO:0043139">
    <property type="term" value="F:5'-3' DNA helicase activity"/>
    <property type="evidence" value="ECO:0007669"/>
    <property type="project" value="UniProtKB-EC"/>
</dbReference>
<dbReference type="SUPFAM" id="SSF48024">
    <property type="entry name" value="N-terminal domain of DnaB helicase"/>
    <property type="match status" value="1"/>
</dbReference>
<keyword evidence="5 12" id="KW-0378">Hydrolase</keyword>
<dbReference type="InterPro" id="IPR007693">
    <property type="entry name" value="DNA_helicase_DnaB-like_N"/>
</dbReference>
<feature type="domain" description="SF4 helicase" evidence="13">
    <location>
        <begin position="187"/>
        <end position="464"/>
    </location>
</feature>
<evidence type="ECO:0000256" key="3">
    <source>
        <dbReference type="ARBA" id="ARBA00022705"/>
    </source>
</evidence>
<name>D4XUZ2_9BACT</name>
<proteinExistence type="inferred from homology"/>
<dbReference type="InterPro" id="IPR027417">
    <property type="entry name" value="P-loop_NTPase"/>
</dbReference>
<dbReference type="GO" id="GO:0006269">
    <property type="term" value="P:DNA replication, synthesis of primer"/>
    <property type="evidence" value="ECO:0007669"/>
    <property type="project" value="UniProtKB-UniRule"/>
</dbReference>
<protein>
    <recommendedName>
        <fullName evidence="11 12">Replicative DNA helicase</fullName>
        <ecNumber evidence="11 12">5.6.2.3</ecNumber>
    </recommendedName>
</protein>
<dbReference type="EC" id="5.6.2.3" evidence="11 12"/>
<evidence type="ECO:0000256" key="6">
    <source>
        <dbReference type="ARBA" id="ARBA00022806"/>
    </source>
</evidence>
<dbReference type="Proteomes" id="UP000004757">
    <property type="component" value="Unassembled WGS sequence"/>
</dbReference>
<comment type="catalytic activity">
    <reaction evidence="10 12">
        <text>ATP + H2O = ADP + phosphate + H(+)</text>
        <dbReference type="Rhea" id="RHEA:13065"/>
        <dbReference type="ChEBI" id="CHEBI:15377"/>
        <dbReference type="ChEBI" id="CHEBI:15378"/>
        <dbReference type="ChEBI" id="CHEBI:30616"/>
        <dbReference type="ChEBI" id="CHEBI:43474"/>
        <dbReference type="ChEBI" id="CHEBI:456216"/>
        <dbReference type="EC" id="5.6.2.3"/>
    </reaction>
</comment>
<evidence type="ECO:0000313" key="15">
    <source>
        <dbReference type="Proteomes" id="UP000004757"/>
    </source>
</evidence>
<keyword evidence="15" id="KW-1185">Reference proteome</keyword>
<evidence type="ECO:0000256" key="4">
    <source>
        <dbReference type="ARBA" id="ARBA00022741"/>
    </source>
</evidence>
<evidence type="ECO:0000256" key="5">
    <source>
        <dbReference type="ARBA" id="ARBA00022801"/>
    </source>
</evidence>